<gene>
    <name evidence="1" type="ORF">GOARA_016_00060</name>
</gene>
<dbReference type="Proteomes" id="UP000035088">
    <property type="component" value="Unassembled WGS sequence"/>
</dbReference>
<evidence type="ECO:0000313" key="1">
    <source>
        <dbReference type="EMBL" id="GAB08702.1"/>
    </source>
</evidence>
<dbReference type="EMBL" id="BAEE01000016">
    <property type="protein sequence ID" value="GAB08702.1"/>
    <property type="molecule type" value="Genomic_DNA"/>
</dbReference>
<organism evidence="1 2">
    <name type="scientific">Gordonia araii NBRC 100433</name>
    <dbReference type="NCBI Taxonomy" id="1073574"/>
    <lineage>
        <taxon>Bacteria</taxon>
        <taxon>Bacillati</taxon>
        <taxon>Actinomycetota</taxon>
        <taxon>Actinomycetes</taxon>
        <taxon>Mycobacteriales</taxon>
        <taxon>Gordoniaceae</taxon>
        <taxon>Gordonia</taxon>
    </lineage>
</organism>
<dbReference type="GO" id="GO:0009306">
    <property type="term" value="P:protein secretion"/>
    <property type="evidence" value="ECO:0007669"/>
    <property type="project" value="InterPro"/>
</dbReference>
<dbReference type="Pfam" id="PF10824">
    <property type="entry name" value="T7SS_ESX_EspC"/>
    <property type="match status" value="1"/>
</dbReference>
<comment type="caution">
    <text evidence="1">The sequence shown here is derived from an EMBL/GenBank/DDBJ whole genome shotgun (WGS) entry which is preliminary data.</text>
</comment>
<proteinExistence type="predicted"/>
<name>G7GYM7_9ACTN</name>
<dbReference type="InterPro" id="IPR022536">
    <property type="entry name" value="EspC"/>
</dbReference>
<evidence type="ECO:0008006" key="3">
    <source>
        <dbReference type="Google" id="ProtNLM"/>
    </source>
</evidence>
<dbReference type="STRING" id="1073574.GOARA_016_00060"/>
<sequence length="99" mass="10059">MTVTLHPSTVHRFASGQLDAAQRATASALSLRGDLAPLVPTFGLIGAEFLAALAKVLDLSARHLDNLGAHHGSTAVLTRAGLASYEGADAAAAARTRAS</sequence>
<reference evidence="1 2" key="1">
    <citation type="submission" date="2011-11" db="EMBL/GenBank/DDBJ databases">
        <title>Whole genome shotgun sequence of Gordonia araii NBRC 100433.</title>
        <authorList>
            <person name="Yoshida Y."/>
            <person name="Hosoyama A."/>
            <person name="Tsuchikane K."/>
            <person name="Katsumata H."/>
            <person name="Yamazaki S."/>
            <person name="Fujita N."/>
        </authorList>
    </citation>
    <scope>NUCLEOTIDE SEQUENCE [LARGE SCALE GENOMIC DNA]</scope>
    <source>
        <strain evidence="1 2">NBRC 100433</strain>
    </source>
</reference>
<accession>G7GYM7</accession>
<evidence type="ECO:0000313" key="2">
    <source>
        <dbReference type="Proteomes" id="UP000035088"/>
    </source>
</evidence>
<keyword evidence="2" id="KW-1185">Reference proteome</keyword>
<protein>
    <recommendedName>
        <fullName evidence="3">ESX-1 secretion-associated protein</fullName>
    </recommendedName>
</protein>
<dbReference type="RefSeq" id="WP_007320779.1">
    <property type="nucleotide sequence ID" value="NZ_BAEE01000016.1"/>
</dbReference>
<dbReference type="AlphaFoldDB" id="G7GYM7"/>
<dbReference type="OrthoDB" id="4381629at2"/>